<evidence type="ECO:0000256" key="7">
    <source>
        <dbReference type="SAM" id="MobiDB-lite"/>
    </source>
</evidence>
<dbReference type="PROSITE" id="PS52018">
    <property type="entry name" value="DART"/>
    <property type="match status" value="1"/>
</dbReference>
<keyword evidence="1 6" id="KW-1277">Toxin-antitoxin system</keyword>
<organism evidence="10 11">
    <name type="scientific">Avibacterium paragallinarum</name>
    <name type="common">Haemophilus gallinarum</name>
    <dbReference type="NCBI Taxonomy" id="728"/>
    <lineage>
        <taxon>Bacteria</taxon>
        <taxon>Pseudomonadati</taxon>
        <taxon>Pseudomonadota</taxon>
        <taxon>Gammaproteobacteria</taxon>
        <taxon>Pasteurellales</taxon>
        <taxon>Pasteurellaceae</taxon>
        <taxon>Avibacterium</taxon>
    </lineage>
</organism>
<dbReference type="Pfam" id="PF14487">
    <property type="entry name" value="DarT"/>
    <property type="match status" value="1"/>
</dbReference>
<comment type="caution">
    <text evidence="10">The sequence shown here is derived from an EMBL/GenBank/DDBJ whole genome shotgun (WGS) entry which is preliminary data.</text>
</comment>
<feature type="compositionally biased region" description="Basic and acidic residues" evidence="7">
    <location>
        <begin position="316"/>
        <end position="327"/>
    </location>
</feature>
<evidence type="ECO:0000313" key="12">
    <source>
        <dbReference type="Proteomes" id="UP001347884"/>
    </source>
</evidence>
<keyword evidence="12" id="KW-1185">Reference proteome</keyword>
<evidence type="ECO:0000313" key="10">
    <source>
        <dbReference type="EMBL" id="PXZ40609.1"/>
    </source>
</evidence>
<dbReference type="GO" id="GO:0016757">
    <property type="term" value="F:glycosyltransferase activity"/>
    <property type="evidence" value="ECO:0007669"/>
    <property type="project" value="UniProtKB-UniRule"/>
</dbReference>
<evidence type="ECO:0000313" key="9">
    <source>
        <dbReference type="EMBL" id="MEE6040385.1"/>
    </source>
</evidence>
<feature type="binding site" evidence="6">
    <location>
        <begin position="33"/>
        <end position="35"/>
    </location>
    <ligand>
        <name>NAD(+)</name>
        <dbReference type="ChEBI" id="CHEBI:57540"/>
    </ligand>
</feature>
<dbReference type="GO" id="GO:0003677">
    <property type="term" value="F:DNA binding"/>
    <property type="evidence" value="ECO:0007669"/>
    <property type="project" value="UniProtKB-UniRule"/>
</dbReference>
<dbReference type="Proteomes" id="UP000247594">
    <property type="component" value="Unassembled WGS sequence"/>
</dbReference>
<proteinExistence type="inferred from homology"/>
<evidence type="ECO:0000256" key="2">
    <source>
        <dbReference type="ARBA" id="ARBA00022676"/>
    </source>
</evidence>
<gene>
    <name evidence="10" type="ORF">DM482_00230</name>
    <name evidence="9" type="ORF">M5S13_00585</name>
</gene>
<evidence type="ECO:0000256" key="5">
    <source>
        <dbReference type="ARBA" id="ARBA00023125"/>
    </source>
</evidence>
<dbReference type="EMBL" id="JAMDKF010000001">
    <property type="protein sequence ID" value="MEE6040385.1"/>
    <property type="molecule type" value="Genomic_DNA"/>
</dbReference>
<name>A0AAE5WHS1_AVIPA</name>
<reference evidence="9" key="3">
    <citation type="submission" date="2022-05" db="EMBL/GenBank/DDBJ databases">
        <authorList>
            <person name="Chen Y."/>
            <person name="Zhu J."/>
            <person name="Zhu K."/>
        </authorList>
    </citation>
    <scope>NUCLEOTIDE SEQUENCE</scope>
    <source>
        <strain evidence="9">AV25</strain>
    </source>
</reference>
<dbReference type="InterPro" id="IPR029494">
    <property type="entry name" value="DarT"/>
</dbReference>
<comment type="similarity">
    <text evidence="6">Belongs to the DarT ADP-ribosyltransferase family.</text>
</comment>
<feature type="binding site" evidence="6">
    <location>
        <position position="65"/>
    </location>
    <ligand>
        <name>NAD(+)</name>
        <dbReference type="ChEBI" id="CHEBI:57540"/>
    </ligand>
</feature>
<dbReference type="RefSeq" id="WP_110478953.1">
    <property type="nucleotide sequence ID" value="NZ_CP081939.1"/>
</dbReference>
<reference evidence="10 11" key="1">
    <citation type="submission" date="2018-06" db="EMBL/GenBank/DDBJ databases">
        <authorList>
            <person name="Teymurazov M."/>
            <person name="Kislichkina A."/>
            <person name="Abaymova A."/>
            <person name="Mukhina T."/>
            <person name="Mayskaya N."/>
            <person name="Svetoch E."/>
            <person name="Bogun A."/>
        </authorList>
    </citation>
    <scope>NUCLEOTIDE SEQUENCE [LARGE SCALE GENOMIC DNA]</scope>
    <source>
        <strain evidence="10 11">SCPM-O-B-8406</strain>
    </source>
</reference>
<evidence type="ECO:0000256" key="1">
    <source>
        <dbReference type="ARBA" id="ARBA00022649"/>
    </source>
</evidence>
<sequence>MAKKFFYHLDILDPQQLLISEIIKQRNIRWLCHFTPRKNLKEIKRIGLKPRNLLDHTAIFTDSFRYDQNKNAICLSISKPNKWMFDMKRKQGFDLCLLLIDPAILYKKNCLFYPHNAATASYRSMERTLFSTEQALENLFSDVITYQKSGREPQDIHRSWNMELENCETTSDQAEVQCLDIIEPEYIKCIIEDQNIPLSYQEILEYLSSIESVLLDENIELKDIYNNEELLENSFEQRKNLLITDPPKPIKVKSLLTTNTNSVSDGIGSTIQTARADRLVKFKEGLSQEVEKELIKTDNSLKANRSNYSKLGYSEETSRNDSLKTNHSESSYSSGDSFEGICVIILIIIICIILF</sequence>
<comment type="catalytic activity">
    <reaction evidence="6">
        <text>a thymidine in DNA + NAD(+) = an N-(ADP-alpha-D-ribosyl)-thymidine in DNA + nicotinamide + H(+)</text>
        <dbReference type="Rhea" id="RHEA:71651"/>
        <dbReference type="Rhea" id="RHEA-COMP:13556"/>
        <dbReference type="Rhea" id="RHEA-COMP:18051"/>
        <dbReference type="ChEBI" id="CHEBI:15378"/>
        <dbReference type="ChEBI" id="CHEBI:17154"/>
        <dbReference type="ChEBI" id="CHEBI:57540"/>
        <dbReference type="ChEBI" id="CHEBI:137386"/>
        <dbReference type="ChEBI" id="CHEBI:191199"/>
    </reaction>
</comment>
<keyword evidence="2 6" id="KW-0328">Glycosyltransferase</keyword>
<keyword evidence="3 6" id="KW-0808">Transferase</keyword>
<keyword evidence="4 6" id="KW-0548">Nucleotidyltransferase</keyword>
<accession>A0AAE5WHS1</accession>
<feature type="active site" evidence="6">
    <location>
        <position position="175"/>
    </location>
</feature>
<comment type="caution">
    <text evidence="6">Lacks conserved residue(s) required for the propagation of feature annotation.</text>
</comment>
<dbReference type="EMBL" id="QJPJ01000001">
    <property type="protein sequence ID" value="PXZ40609.1"/>
    <property type="molecule type" value="Genomic_DNA"/>
</dbReference>
<evidence type="ECO:0000256" key="3">
    <source>
        <dbReference type="ARBA" id="ARBA00022679"/>
    </source>
</evidence>
<protein>
    <submittedName>
        <fullName evidence="9">DUF4433 domain-containing protein</fullName>
    </submittedName>
</protein>
<dbReference type="AlphaFoldDB" id="A0AAE5WHS1"/>
<reference evidence="9 12" key="2">
    <citation type="journal article" date="2022" name="Front. Microbiol.">
        <title>Commensal bacteria contribute to the growth of multidrug-resistant Avibacterium paragallinarum in chickens.</title>
        <authorList>
            <person name="Zhu J."/>
            <person name="Chen Y."/>
            <person name="Wu Y."/>
            <person name="Wang Y."/>
            <person name="Zhu K."/>
        </authorList>
    </citation>
    <scope>NUCLEOTIDE SEQUENCE [LARGE SCALE GENOMIC DNA]</scope>
    <source>
        <strain evidence="9 12">AV25</strain>
    </source>
</reference>
<evidence type="ECO:0000259" key="8">
    <source>
        <dbReference type="PROSITE" id="PS52018"/>
    </source>
</evidence>
<feature type="active site" description="Proton acceptor" evidence="6">
    <location>
        <position position="65"/>
    </location>
</feature>
<evidence type="ECO:0000256" key="4">
    <source>
        <dbReference type="ARBA" id="ARBA00022695"/>
    </source>
</evidence>
<feature type="domain" description="DarT" evidence="8">
    <location>
        <begin position="29"/>
        <end position="223"/>
    </location>
</feature>
<dbReference type="Proteomes" id="UP001347884">
    <property type="component" value="Unassembled WGS sequence"/>
</dbReference>
<evidence type="ECO:0000256" key="6">
    <source>
        <dbReference type="PROSITE-ProRule" id="PRU01362"/>
    </source>
</evidence>
<feature type="region of interest" description="Disordered" evidence="7">
    <location>
        <begin position="312"/>
        <end position="335"/>
    </location>
</feature>
<evidence type="ECO:0000313" key="11">
    <source>
        <dbReference type="Proteomes" id="UP000247594"/>
    </source>
</evidence>
<keyword evidence="5 6" id="KW-0238">DNA-binding</keyword>
<dbReference type="GO" id="GO:0016779">
    <property type="term" value="F:nucleotidyltransferase activity"/>
    <property type="evidence" value="ECO:0007669"/>
    <property type="project" value="UniProtKB-UniRule"/>
</dbReference>